<protein>
    <submittedName>
        <fullName evidence="1">Uncharacterized protein</fullName>
    </submittedName>
</protein>
<dbReference type="Proteomes" id="UP000494330">
    <property type="component" value="Unassembled WGS sequence"/>
</dbReference>
<dbReference type="EMBL" id="CABVQD010000008">
    <property type="protein sequence ID" value="VWB65763.1"/>
    <property type="molecule type" value="Genomic_DNA"/>
</dbReference>
<gene>
    <name evidence="1" type="ORF">BPA30113_02938</name>
</gene>
<organism evidence="1 2">
    <name type="scientific">Burkholderia paludis</name>
    <dbReference type="NCBI Taxonomy" id="1506587"/>
    <lineage>
        <taxon>Bacteria</taxon>
        <taxon>Pseudomonadati</taxon>
        <taxon>Pseudomonadota</taxon>
        <taxon>Betaproteobacteria</taxon>
        <taxon>Burkholderiales</taxon>
        <taxon>Burkholderiaceae</taxon>
        <taxon>Burkholderia</taxon>
        <taxon>Burkholderia cepacia complex</taxon>
    </lineage>
</organism>
<sequence length="41" mass="4783">MDEIYLNFPGTTFLKRKETQKQTQELPGAMHGRIVAKYRGK</sequence>
<name>A0A6J5DI58_9BURK</name>
<dbReference type="AlphaFoldDB" id="A0A6J5DI58"/>
<reference evidence="1 2" key="1">
    <citation type="submission" date="2019-09" db="EMBL/GenBank/DDBJ databases">
        <authorList>
            <person name="Depoorter E."/>
        </authorList>
    </citation>
    <scope>NUCLEOTIDE SEQUENCE [LARGE SCALE GENOMIC DNA]</scope>
    <source>
        <strain evidence="1">LMG 30113</strain>
    </source>
</reference>
<keyword evidence="2" id="KW-1185">Reference proteome</keyword>
<accession>A0A6J5DI58</accession>
<evidence type="ECO:0000313" key="2">
    <source>
        <dbReference type="Proteomes" id="UP000494330"/>
    </source>
</evidence>
<evidence type="ECO:0000313" key="1">
    <source>
        <dbReference type="EMBL" id="VWB65763.1"/>
    </source>
</evidence>
<proteinExistence type="predicted"/>
<dbReference type="RefSeq" id="WP_268810880.1">
    <property type="nucleotide sequence ID" value="NZ_CABVQD010000008.1"/>
</dbReference>